<reference evidence="4" key="1">
    <citation type="submission" date="2017-02" db="UniProtKB">
        <authorList>
            <consortium name="WormBaseParasite"/>
        </authorList>
    </citation>
    <scope>IDENTIFICATION</scope>
</reference>
<dbReference type="EMBL" id="UYYF01004275">
    <property type="protein sequence ID" value="VDN01134.1"/>
    <property type="molecule type" value="Genomic_DNA"/>
</dbReference>
<reference evidence="2 3" key="2">
    <citation type="submission" date="2018-11" db="EMBL/GenBank/DDBJ databases">
        <authorList>
            <consortium name="Pathogen Informatics"/>
        </authorList>
    </citation>
    <scope>NUCLEOTIDE SEQUENCE [LARGE SCALE GENOMIC DNA]</scope>
</reference>
<accession>A0A0N5CUX6</accession>
<dbReference type="PANTHER" id="PTHR46014">
    <property type="entry name" value="TETRATRICOPEPTIDE REPEAT PROTEIN 1"/>
    <property type="match status" value="1"/>
</dbReference>
<dbReference type="SUPFAM" id="SSF48452">
    <property type="entry name" value="TPR-like"/>
    <property type="match status" value="1"/>
</dbReference>
<sequence>TSWISIIYVQRFREIYFAVFKGNDQFARGFWQEATQFYTKSLDICPLIYTATYLSNRAAAYIKLKDWERAISDCSQALEIGALNDKPLERRAYCYAQQEEKYEQAIEDYQSLLKLYPGKKNIYEDKINSLKRSVDERNERMKKEMMSKLKDLGNMCLRPFGLSTDNFQLTQQPGGGYSISMKK</sequence>
<evidence type="ECO:0000256" key="1">
    <source>
        <dbReference type="SAM" id="Coils"/>
    </source>
</evidence>
<evidence type="ECO:0000313" key="2">
    <source>
        <dbReference type="EMBL" id="VDN01134.1"/>
    </source>
</evidence>
<keyword evidence="3" id="KW-1185">Reference proteome</keyword>
<dbReference type="Gene3D" id="1.25.40.10">
    <property type="entry name" value="Tetratricopeptide repeat domain"/>
    <property type="match status" value="1"/>
</dbReference>
<feature type="coiled-coil region" evidence="1">
    <location>
        <begin position="95"/>
        <end position="140"/>
    </location>
</feature>
<dbReference type="STRING" id="103827.A0A0N5CUX6"/>
<proteinExistence type="predicted"/>
<evidence type="ECO:0000313" key="4">
    <source>
        <dbReference type="WBParaSite" id="TCLT_0000408701-mRNA-1"/>
    </source>
</evidence>
<keyword evidence="1" id="KW-0175">Coiled coil</keyword>
<dbReference type="Proteomes" id="UP000276776">
    <property type="component" value="Unassembled WGS sequence"/>
</dbReference>
<evidence type="ECO:0000313" key="3">
    <source>
        <dbReference type="Proteomes" id="UP000276776"/>
    </source>
</evidence>
<gene>
    <name evidence="2" type="ORF">TCLT_LOCUS4076</name>
</gene>
<dbReference type="InterPro" id="IPR052769">
    <property type="entry name" value="TPR_domain_protein"/>
</dbReference>
<dbReference type="InterPro" id="IPR019734">
    <property type="entry name" value="TPR_rpt"/>
</dbReference>
<dbReference type="OrthoDB" id="1872379at2759"/>
<dbReference type="AlphaFoldDB" id="A0A0N5CUX6"/>
<dbReference type="WBParaSite" id="TCLT_0000408701-mRNA-1">
    <property type="protein sequence ID" value="TCLT_0000408701-mRNA-1"/>
    <property type="gene ID" value="TCLT_0000408701"/>
</dbReference>
<organism evidence="4">
    <name type="scientific">Thelazia callipaeda</name>
    <name type="common">Oriental eyeworm</name>
    <name type="synonym">Parasitic nematode</name>
    <dbReference type="NCBI Taxonomy" id="103827"/>
    <lineage>
        <taxon>Eukaryota</taxon>
        <taxon>Metazoa</taxon>
        <taxon>Ecdysozoa</taxon>
        <taxon>Nematoda</taxon>
        <taxon>Chromadorea</taxon>
        <taxon>Rhabditida</taxon>
        <taxon>Spirurina</taxon>
        <taxon>Spiruromorpha</taxon>
        <taxon>Thelazioidea</taxon>
        <taxon>Thelaziidae</taxon>
        <taxon>Thelazia</taxon>
    </lineage>
</organism>
<dbReference type="InterPro" id="IPR011990">
    <property type="entry name" value="TPR-like_helical_dom_sf"/>
</dbReference>
<dbReference type="OMA" id="ITTMKSW"/>
<name>A0A0N5CUX6_THECL</name>
<dbReference type="PANTHER" id="PTHR46014:SF1">
    <property type="entry name" value="TETRATRICOPEPTIDE REPEAT PROTEIN 1"/>
    <property type="match status" value="1"/>
</dbReference>
<dbReference type="SMART" id="SM00028">
    <property type="entry name" value="TPR"/>
    <property type="match status" value="3"/>
</dbReference>
<protein>
    <submittedName>
        <fullName evidence="4">TPR_REGION domain-containing protein</fullName>
    </submittedName>
</protein>
<dbReference type="Pfam" id="PF13174">
    <property type="entry name" value="TPR_6"/>
    <property type="match status" value="1"/>
</dbReference>